<protein>
    <submittedName>
        <fullName evidence="5">3-oxoacyl-[acyl-carrier-protein] synthase 3</fullName>
        <ecNumber evidence="5">2.3.1.180</ecNumber>
    </submittedName>
</protein>
<dbReference type="Pfam" id="PF08545">
    <property type="entry name" value="ACP_syn_III"/>
    <property type="match status" value="1"/>
</dbReference>
<evidence type="ECO:0000259" key="4">
    <source>
        <dbReference type="Pfam" id="PF08545"/>
    </source>
</evidence>
<dbReference type="SUPFAM" id="SSF53901">
    <property type="entry name" value="Thiolase-like"/>
    <property type="match status" value="1"/>
</dbReference>
<sequence>MTNIKIKAVDIYHAEKSISNEFYINHFKEQGKDISHFLEIMGRKDRFVIDNERENSLTMGIEASNRVLKKAGLTGKDLDMLVFTSQVPEYIIPTNALLVHHAINGKENMVVYDMNANCAGMTIAVEQVSRYMMSNPHMKRALVVGSDNFSLLSSPEDTMTYSNFGDSSSAIILEKTEEDTGFIDSIVDVHSDTDNRTCVVYPEKGLSQTIKGNGQGKSMLWIPFDGRFVLPQVYKMFEKVLERNNLKIEDIDHFCLSQFALTLLQEIQDHYHIPEEKIIFSGDRYGYTGTSSPFMAFHEGIDSGKINRGDKVLFWTIGGGYQLATMLFKY</sequence>
<gene>
    <name evidence="5" type="primary">fabH</name>
    <name evidence="5" type="ORF">BACCIP111895_03753</name>
</gene>
<accession>A0ABM9EV83</accession>
<keyword evidence="6" id="KW-1185">Reference proteome</keyword>
<organism evidence="5 6">
    <name type="scientific">Neobacillus rhizosphaerae</name>
    <dbReference type="NCBI Taxonomy" id="2880965"/>
    <lineage>
        <taxon>Bacteria</taxon>
        <taxon>Bacillati</taxon>
        <taxon>Bacillota</taxon>
        <taxon>Bacilli</taxon>
        <taxon>Bacillales</taxon>
        <taxon>Bacillaceae</taxon>
        <taxon>Neobacillus</taxon>
    </lineage>
</organism>
<dbReference type="InterPro" id="IPR016039">
    <property type="entry name" value="Thiolase-like"/>
</dbReference>
<evidence type="ECO:0000256" key="1">
    <source>
        <dbReference type="ARBA" id="ARBA00022679"/>
    </source>
</evidence>
<evidence type="ECO:0000313" key="6">
    <source>
        <dbReference type="Proteomes" id="UP000838308"/>
    </source>
</evidence>
<keyword evidence="1 5" id="KW-0808">Transferase</keyword>
<evidence type="ECO:0000259" key="3">
    <source>
        <dbReference type="Pfam" id="PF08541"/>
    </source>
</evidence>
<dbReference type="EMBL" id="CALBWS010000029">
    <property type="protein sequence ID" value="CAH2716566.1"/>
    <property type="molecule type" value="Genomic_DNA"/>
</dbReference>
<evidence type="ECO:0000256" key="2">
    <source>
        <dbReference type="ARBA" id="ARBA00023315"/>
    </source>
</evidence>
<comment type="caution">
    <text evidence="5">The sequence shown here is derived from an EMBL/GenBank/DDBJ whole genome shotgun (WGS) entry which is preliminary data.</text>
</comment>
<reference evidence="5" key="1">
    <citation type="submission" date="2022-04" db="EMBL/GenBank/DDBJ databases">
        <authorList>
            <person name="Criscuolo A."/>
        </authorList>
    </citation>
    <scope>NUCLEOTIDE SEQUENCE</scope>
    <source>
        <strain evidence="5">CIP111895</strain>
    </source>
</reference>
<dbReference type="PANTHER" id="PTHR34069:SF2">
    <property type="entry name" value="BETA-KETOACYL-[ACYL-CARRIER-PROTEIN] SYNTHASE III"/>
    <property type="match status" value="1"/>
</dbReference>
<dbReference type="InterPro" id="IPR013751">
    <property type="entry name" value="ACP_syn_III_N"/>
</dbReference>
<name>A0ABM9EV83_9BACI</name>
<feature type="domain" description="Beta-ketoacyl-[acyl-carrier-protein] synthase III N-terminal" evidence="4">
    <location>
        <begin position="112"/>
        <end position="185"/>
    </location>
</feature>
<dbReference type="CDD" id="cd00830">
    <property type="entry name" value="KAS_III"/>
    <property type="match status" value="1"/>
</dbReference>
<dbReference type="RefSeq" id="WP_248736820.1">
    <property type="nucleotide sequence ID" value="NZ_CALBWS010000029.1"/>
</dbReference>
<dbReference type="InterPro" id="IPR013747">
    <property type="entry name" value="ACP_syn_III_C"/>
</dbReference>
<dbReference type="GO" id="GO:0033818">
    <property type="term" value="F:beta-ketoacyl-acyl-carrier-protein synthase III activity"/>
    <property type="evidence" value="ECO:0007669"/>
    <property type="project" value="UniProtKB-EC"/>
</dbReference>
<dbReference type="Pfam" id="PF08541">
    <property type="entry name" value="ACP_syn_III_C"/>
    <property type="match status" value="1"/>
</dbReference>
<dbReference type="Proteomes" id="UP000838308">
    <property type="component" value="Unassembled WGS sequence"/>
</dbReference>
<proteinExistence type="predicted"/>
<evidence type="ECO:0000313" key="5">
    <source>
        <dbReference type="EMBL" id="CAH2716566.1"/>
    </source>
</evidence>
<dbReference type="Gene3D" id="3.40.47.10">
    <property type="match status" value="1"/>
</dbReference>
<keyword evidence="2 5" id="KW-0012">Acyltransferase</keyword>
<feature type="domain" description="Beta-ketoacyl-[acyl-carrier-protein] synthase III C-terminal" evidence="3">
    <location>
        <begin position="241"/>
        <end position="330"/>
    </location>
</feature>
<dbReference type="EC" id="2.3.1.180" evidence="5"/>
<dbReference type="PANTHER" id="PTHR34069">
    <property type="entry name" value="3-OXOACYL-[ACYL-CARRIER-PROTEIN] SYNTHASE 3"/>
    <property type="match status" value="1"/>
</dbReference>